<sequence length="483" mass="56808">MSKMKLVQTGYCNWQAKNSLQNDANRESNDEQQQIIPVQTAQFQIPLIQNINQYEKFMLYYDAPFDIRYFTNHVFYDEEYQRKYKPILGIKEYINDKIGILEVDSIFQQVRDPSHIIKQLMSLSSQEAYDMAKQIEKNYLNFQKLLRTADKLDSKGINHTFDREKLYQKVIQATKKIVRNGSKIVLINVLSMDMESMEMKKIAVGGTYELGNVILSKRNQLLSSLMKLGSFNYGGDMKIFTKHQFPDCDNKDISVYIHTLDGFILPCISRLHTVPLDDQNFNILLAKQFIIDPLLLEKLKDIRKKMKDHGIDSMLTEDKYGEKRSFKEDQSSVISYDFDFLKNRNTQSFNKNNEDYIKNASQNYLERPLQQQHQGAINSLIFQNQEKFISMSEYENSSSEDNTLMFKEDDEAAMCFEPPQFEVSTTEKLISTEMMLNQEKILRQQQIQIQQNVNNTQRYQNILNQQKVEALKFINRFYSPQIK</sequence>
<dbReference type="Proteomes" id="UP000009168">
    <property type="component" value="Unassembled WGS sequence"/>
</dbReference>
<evidence type="ECO:0000313" key="2">
    <source>
        <dbReference type="Proteomes" id="UP000009168"/>
    </source>
</evidence>
<reference evidence="2" key="1">
    <citation type="journal article" date="2006" name="PLoS Biol.">
        <title>Macronuclear genome sequence of the ciliate Tetrahymena thermophila, a model eukaryote.</title>
        <authorList>
            <person name="Eisen J.A."/>
            <person name="Coyne R.S."/>
            <person name="Wu M."/>
            <person name="Wu D."/>
            <person name="Thiagarajan M."/>
            <person name="Wortman J.R."/>
            <person name="Badger J.H."/>
            <person name="Ren Q."/>
            <person name="Amedeo P."/>
            <person name="Jones K.M."/>
            <person name="Tallon L.J."/>
            <person name="Delcher A.L."/>
            <person name="Salzberg S.L."/>
            <person name="Silva J.C."/>
            <person name="Haas B.J."/>
            <person name="Majoros W.H."/>
            <person name="Farzad M."/>
            <person name="Carlton J.M."/>
            <person name="Smith R.K. Jr."/>
            <person name="Garg J."/>
            <person name="Pearlman R.E."/>
            <person name="Karrer K.M."/>
            <person name="Sun L."/>
            <person name="Manning G."/>
            <person name="Elde N.C."/>
            <person name="Turkewitz A.P."/>
            <person name="Asai D.J."/>
            <person name="Wilkes D.E."/>
            <person name="Wang Y."/>
            <person name="Cai H."/>
            <person name="Collins K."/>
            <person name="Stewart B.A."/>
            <person name="Lee S.R."/>
            <person name="Wilamowska K."/>
            <person name="Weinberg Z."/>
            <person name="Ruzzo W.L."/>
            <person name="Wloga D."/>
            <person name="Gaertig J."/>
            <person name="Frankel J."/>
            <person name="Tsao C.-C."/>
            <person name="Gorovsky M.A."/>
            <person name="Keeling P.J."/>
            <person name="Waller R.F."/>
            <person name="Patron N.J."/>
            <person name="Cherry J.M."/>
            <person name="Stover N.A."/>
            <person name="Krieger C.J."/>
            <person name="del Toro C."/>
            <person name="Ryder H.F."/>
            <person name="Williamson S.C."/>
            <person name="Barbeau R.A."/>
            <person name="Hamilton E.P."/>
            <person name="Orias E."/>
        </authorList>
    </citation>
    <scope>NUCLEOTIDE SEQUENCE [LARGE SCALE GENOMIC DNA]</scope>
    <source>
        <strain evidence="2">SB210</strain>
    </source>
</reference>
<protein>
    <submittedName>
        <fullName evidence="1">Uncharacterized protein</fullName>
    </submittedName>
</protein>
<dbReference type="EMBL" id="GG662644">
    <property type="protein sequence ID" value="EAR99170.2"/>
    <property type="molecule type" value="Genomic_DNA"/>
</dbReference>
<evidence type="ECO:0000313" key="1">
    <source>
        <dbReference type="EMBL" id="EAR99170.2"/>
    </source>
</evidence>
<organism evidence="1 2">
    <name type="scientific">Tetrahymena thermophila (strain SB210)</name>
    <dbReference type="NCBI Taxonomy" id="312017"/>
    <lineage>
        <taxon>Eukaryota</taxon>
        <taxon>Sar</taxon>
        <taxon>Alveolata</taxon>
        <taxon>Ciliophora</taxon>
        <taxon>Intramacronucleata</taxon>
        <taxon>Oligohymenophorea</taxon>
        <taxon>Hymenostomatida</taxon>
        <taxon>Tetrahymenina</taxon>
        <taxon>Tetrahymenidae</taxon>
        <taxon>Tetrahymena</taxon>
    </lineage>
</organism>
<accession>Q23R78</accession>
<gene>
    <name evidence="1" type="ORF">TTHERM_00390100</name>
</gene>
<dbReference type="InParanoid" id="Q23R78"/>
<dbReference type="HOGENOM" id="CLU_549219_0_0_1"/>
<name>Q23R78_TETTS</name>
<dbReference type="AlphaFoldDB" id="Q23R78"/>
<dbReference type="RefSeq" id="XP_001019415.2">
    <property type="nucleotide sequence ID" value="XM_001019415.2"/>
</dbReference>
<dbReference type="KEGG" id="tet:TTHERM_00390100"/>
<dbReference type="GeneID" id="7834838"/>
<keyword evidence="2" id="KW-1185">Reference proteome</keyword>
<proteinExistence type="predicted"/>